<dbReference type="InterPro" id="IPR013941">
    <property type="entry name" value="ZDS1_C"/>
</dbReference>
<organism evidence="2 3">
    <name type="scientific">Rhizopus oryzae</name>
    <name type="common">Mucormycosis agent</name>
    <name type="synonym">Rhizopus arrhizus var. delemar</name>
    <dbReference type="NCBI Taxonomy" id="64495"/>
    <lineage>
        <taxon>Eukaryota</taxon>
        <taxon>Fungi</taxon>
        <taxon>Fungi incertae sedis</taxon>
        <taxon>Mucoromycota</taxon>
        <taxon>Mucoromycotina</taxon>
        <taxon>Mucoromycetes</taxon>
        <taxon>Mucorales</taxon>
        <taxon>Mucorineae</taxon>
        <taxon>Rhizopodaceae</taxon>
        <taxon>Rhizopus</taxon>
    </lineage>
</organism>
<protein>
    <recommendedName>
        <fullName evidence="1">Protein Zds1 C-terminal domain-containing protein</fullName>
    </recommendedName>
</protein>
<dbReference type="Pfam" id="PF08632">
    <property type="entry name" value="Zds_C"/>
    <property type="match status" value="1"/>
</dbReference>
<dbReference type="PANTHER" id="PTHR28089:SF1">
    <property type="entry name" value="PROTEIN ZDS1-RELATED"/>
    <property type="match status" value="1"/>
</dbReference>
<dbReference type="GO" id="GO:0030010">
    <property type="term" value="P:establishment of cell polarity"/>
    <property type="evidence" value="ECO:0007669"/>
    <property type="project" value="TreeGrafter"/>
</dbReference>
<feature type="domain" description="Protein Zds1 C-terminal" evidence="1">
    <location>
        <begin position="41"/>
        <end position="93"/>
    </location>
</feature>
<evidence type="ECO:0000259" key="1">
    <source>
        <dbReference type="SMART" id="SM01327"/>
    </source>
</evidence>
<proteinExistence type="predicted"/>
<sequence length="105" mass="12096">MTLQNKHRLTLFSKLLNYHSPKPFSKTGLFSKRNPSAILSHFIRTKKPPKPSPSEQARAIYQLSHVKLADPQRSLHDQVIISNLMFWYLGRQQPRKVSCATVNAQ</sequence>
<dbReference type="AlphaFoldDB" id="A0A9P6YAS8"/>
<dbReference type="SMART" id="SM01327">
    <property type="entry name" value="Zds_C"/>
    <property type="match status" value="1"/>
</dbReference>
<dbReference type="Proteomes" id="UP000717996">
    <property type="component" value="Unassembled WGS sequence"/>
</dbReference>
<dbReference type="GO" id="GO:0005737">
    <property type="term" value="C:cytoplasm"/>
    <property type="evidence" value="ECO:0007669"/>
    <property type="project" value="TreeGrafter"/>
</dbReference>
<dbReference type="InterPro" id="IPR040206">
    <property type="entry name" value="Zds1/2"/>
</dbReference>
<evidence type="ECO:0000313" key="3">
    <source>
        <dbReference type="Proteomes" id="UP000717996"/>
    </source>
</evidence>
<reference evidence="2" key="1">
    <citation type="journal article" date="2020" name="Microb. Genom.">
        <title>Genetic diversity of clinical and environmental Mucorales isolates obtained from an investigation of mucormycosis cases among solid organ transplant recipients.</title>
        <authorList>
            <person name="Nguyen M.H."/>
            <person name="Kaul D."/>
            <person name="Muto C."/>
            <person name="Cheng S.J."/>
            <person name="Richter R.A."/>
            <person name="Bruno V.M."/>
            <person name="Liu G."/>
            <person name="Beyhan S."/>
            <person name="Sundermann A.J."/>
            <person name="Mounaud S."/>
            <person name="Pasculle A.W."/>
            <person name="Nierman W.C."/>
            <person name="Driscoll E."/>
            <person name="Cumbie R."/>
            <person name="Clancy C.J."/>
            <person name="Dupont C.L."/>
        </authorList>
    </citation>
    <scope>NUCLEOTIDE SEQUENCE</scope>
    <source>
        <strain evidence="2">GL16</strain>
    </source>
</reference>
<dbReference type="OrthoDB" id="5589766at2759"/>
<accession>A0A9P6YAS8</accession>
<comment type="caution">
    <text evidence="2">The sequence shown here is derived from an EMBL/GenBank/DDBJ whole genome shotgun (WGS) entry which is preliminary data.</text>
</comment>
<gene>
    <name evidence="2" type="ORF">G6F51_006543</name>
</gene>
<evidence type="ECO:0000313" key="2">
    <source>
        <dbReference type="EMBL" id="KAG1543655.1"/>
    </source>
</evidence>
<dbReference type="EMBL" id="JAANIT010000898">
    <property type="protein sequence ID" value="KAG1543655.1"/>
    <property type="molecule type" value="Genomic_DNA"/>
</dbReference>
<dbReference type="PANTHER" id="PTHR28089">
    <property type="entry name" value="PROTEIN ZDS1-RELATED"/>
    <property type="match status" value="1"/>
</dbReference>
<name>A0A9P6YAS8_RHIOR</name>
<dbReference type="GO" id="GO:0010971">
    <property type="term" value="P:positive regulation of G2/M transition of mitotic cell cycle"/>
    <property type="evidence" value="ECO:0007669"/>
    <property type="project" value="TreeGrafter"/>
</dbReference>